<dbReference type="AlphaFoldDB" id="A0A139AY62"/>
<evidence type="ECO:0000313" key="3">
    <source>
        <dbReference type="EMBL" id="KXS21659.1"/>
    </source>
</evidence>
<keyword evidence="4" id="KW-1185">Reference proteome</keyword>
<feature type="compositionally biased region" description="Acidic residues" evidence="1">
    <location>
        <begin position="9"/>
        <end position="20"/>
    </location>
</feature>
<feature type="region of interest" description="Disordered" evidence="1">
    <location>
        <begin position="1"/>
        <end position="79"/>
    </location>
</feature>
<feature type="compositionally biased region" description="Polar residues" evidence="1">
    <location>
        <begin position="39"/>
        <end position="49"/>
    </location>
</feature>
<accession>A0A139AY62</accession>
<feature type="compositionally biased region" description="Low complexity" evidence="1">
    <location>
        <begin position="50"/>
        <end position="64"/>
    </location>
</feature>
<keyword evidence="2" id="KW-0472">Membrane</keyword>
<dbReference type="EMBL" id="KQ965732">
    <property type="protein sequence ID" value="KXS21659.1"/>
    <property type="molecule type" value="Genomic_DNA"/>
</dbReference>
<evidence type="ECO:0000256" key="1">
    <source>
        <dbReference type="SAM" id="MobiDB-lite"/>
    </source>
</evidence>
<dbReference type="STRING" id="1344416.A0A139AY62"/>
<gene>
    <name evidence="3" type="ORF">M427DRAFT_65645</name>
</gene>
<keyword evidence="2" id="KW-0812">Transmembrane</keyword>
<protein>
    <submittedName>
        <fullName evidence="3">Uncharacterized protein</fullName>
    </submittedName>
</protein>
<dbReference type="OrthoDB" id="414863at2759"/>
<evidence type="ECO:0000313" key="4">
    <source>
        <dbReference type="Proteomes" id="UP000070544"/>
    </source>
</evidence>
<proteinExistence type="predicted"/>
<evidence type="ECO:0000256" key="2">
    <source>
        <dbReference type="SAM" id="Phobius"/>
    </source>
</evidence>
<feature type="compositionally biased region" description="Low complexity" evidence="1">
    <location>
        <begin position="283"/>
        <end position="302"/>
    </location>
</feature>
<dbReference type="Proteomes" id="UP000070544">
    <property type="component" value="Unassembled WGS sequence"/>
</dbReference>
<feature type="compositionally biased region" description="Low complexity" evidence="1">
    <location>
        <begin position="314"/>
        <end position="335"/>
    </location>
</feature>
<feature type="region of interest" description="Disordered" evidence="1">
    <location>
        <begin position="281"/>
        <end position="340"/>
    </location>
</feature>
<organism evidence="3 4">
    <name type="scientific">Gonapodya prolifera (strain JEL478)</name>
    <name type="common">Monoblepharis prolifera</name>
    <dbReference type="NCBI Taxonomy" id="1344416"/>
    <lineage>
        <taxon>Eukaryota</taxon>
        <taxon>Fungi</taxon>
        <taxon>Fungi incertae sedis</taxon>
        <taxon>Chytridiomycota</taxon>
        <taxon>Chytridiomycota incertae sedis</taxon>
        <taxon>Monoblepharidomycetes</taxon>
        <taxon>Monoblepharidales</taxon>
        <taxon>Gonapodyaceae</taxon>
        <taxon>Gonapodya</taxon>
    </lineage>
</organism>
<reference evidence="3 4" key="1">
    <citation type="journal article" date="2015" name="Genome Biol. Evol.">
        <title>Phylogenomic analyses indicate that early fungi evolved digesting cell walls of algal ancestors of land plants.</title>
        <authorList>
            <person name="Chang Y."/>
            <person name="Wang S."/>
            <person name="Sekimoto S."/>
            <person name="Aerts A.L."/>
            <person name="Choi C."/>
            <person name="Clum A."/>
            <person name="LaButti K.M."/>
            <person name="Lindquist E.A."/>
            <person name="Yee Ngan C."/>
            <person name="Ohm R.A."/>
            <person name="Salamov A.A."/>
            <person name="Grigoriev I.V."/>
            <person name="Spatafora J.W."/>
            <person name="Berbee M.L."/>
        </authorList>
    </citation>
    <scope>NUCLEOTIDE SEQUENCE [LARGE SCALE GENOMIC DNA]</scope>
    <source>
        <strain evidence="3 4">JEL478</strain>
    </source>
</reference>
<sequence length="572" mass="62883">MGERRDGWDWEPDAEDDGEWVEASAVPGTATLPLALSPTPATRTPANALSLSHSPRPHSPVSHSPHAHETDPDSPHTALLLDSDAIPLNATARSNGSALPTHFGSSPRSDAWLQRLSSHRASPFALPSSLRTLSRTHLSALALILVFLLGVAGYGSYSMWVDSVSSDYQFDAASDPLEMERLALFFHHPDAAVVKRNIVSILATPEDVGLPTDPADPKYVDMSYEALFPPRMDDDPPRLVVSMSTFPGRVEFIKDTIESLHNQTRKPDRIYIHMPLQVRRLQSSSPTSSSSSSSSSLSSSSSSEDDLDVDALSKRSSSSSSSSSDISPRSQTTTPRRPPLDPILAALVRELNPTYLVVTHPPDFGPSTKLLPTIPLEPHPSTAIVTVDDDTTYHPSTMGALERTLRAAGGDHHAAFQCEVPYRPWFLRWWGIVPFALTAPGLRSHGADPAPGSTARFEPTLCSGFACAFAGTGFLRGQFRDSGREMFDYRGAPMGCRLHDDVWISGNLWRWGVTPVVVDADFWSVIHHRSYTNLTIHRVRGVESQYRDPCIEYFEYFRKRVDVEDALEGVER</sequence>
<name>A0A139AY62_GONPJ</name>
<keyword evidence="2" id="KW-1133">Transmembrane helix</keyword>
<feature type="transmembrane region" description="Helical" evidence="2">
    <location>
        <begin position="138"/>
        <end position="160"/>
    </location>
</feature>